<evidence type="ECO:0000313" key="3">
    <source>
        <dbReference type="Proteomes" id="UP000245959"/>
    </source>
</evidence>
<reference evidence="1 4" key="2">
    <citation type="submission" date="2020-04" db="EMBL/GenBank/DDBJ databases">
        <authorList>
            <person name="Hitch T.C.A."/>
            <person name="Wylensek D."/>
            <person name="Clavel T."/>
        </authorList>
    </citation>
    <scope>NUCLEOTIDE SEQUENCE [LARGE SCALE GENOMIC DNA]</scope>
    <source>
        <strain evidence="1 4">COR2-253-APC-1A</strain>
    </source>
</reference>
<reference evidence="2 3" key="1">
    <citation type="submission" date="2018-04" db="EMBL/GenBank/DDBJ databases">
        <title>Genomic Encyclopedia of Type Strains, Phase IV (KMG-IV): sequencing the most valuable type-strain genomes for metagenomic binning, comparative biology and taxonomic classification.</title>
        <authorList>
            <person name="Goeker M."/>
        </authorList>
    </citation>
    <scope>NUCLEOTIDE SEQUENCE [LARGE SCALE GENOMIC DNA]</scope>
    <source>
        <strain evidence="2 3">DSM 14823</strain>
    </source>
</reference>
<dbReference type="SUPFAM" id="SSF117991">
    <property type="entry name" value="YbeD/HP0495-like"/>
    <property type="match status" value="1"/>
</dbReference>
<evidence type="ECO:0000313" key="4">
    <source>
        <dbReference type="Proteomes" id="UP000576225"/>
    </source>
</evidence>
<dbReference type="AlphaFoldDB" id="A0A2U1B1V3"/>
<dbReference type="GeneID" id="78295142"/>
<dbReference type="Proteomes" id="UP000576225">
    <property type="component" value="Unassembled WGS sequence"/>
</dbReference>
<proteinExistence type="predicted"/>
<gene>
    <name evidence="2" type="ORF">C8D82_11196</name>
    <name evidence="1" type="ORF">HF882_10835</name>
</gene>
<dbReference type="Gene3D" id="3.30.70.260">
    <property type="match status" value="1"/>
</dbReference>
<keyword evidence="3" id="KW-1185">Reference proteome</keyword>
<sequence>MAKQIDPQKQELRFPVDWEFRVIVETAKAEAARPALAAVLEKYEQPPLLHNGLNSSSGRYQTFKAPATLISREMMEALAADLAAVEGVKFVL</sequence>
<dbReference type="InterPro" id="IPR007454">
    <property type="entry name" value="UPF0250_YbeD-like"/>
</dbReference>
<dbReference type="EMBL" id="JABAEW010000018">
    <property type="protein sequence ID" value="NMD87078.1"/>
    <property type="molecule type" value="Genomic_DNA"/>
</dbReference>
<dbReference type="RefSeq" id="WP_133245115.1">
    <property type="nucleotide sequence ID" value="NZ_CALXNT010000036.1"/>
</dbReference>
<protein>
    <submittedName>
        <fullName evidence="1">DUF493 family protein</fullName>
    </submittedName>
    <submittedName>
        <fullName evidence="2">Putative lipoic acid-binding regulatory protein</fullName>
    </submittedName>
</protein>
<comment type="caution">
    <text evidence="2">The sequence shown here is derived from an EMBL/GenBank/DDBJ whole genome shotgun (WGS) entry which is preliminary data.</text>
</comment>
<dbReference type="Pfam" id="PF04359">
    <property type="entry name" value="DUF493"/>
    <property type="match status" value="1"/>
</dbReference>
<organism evidence="2 3">
    <name type="scientific">Victivallis vadensis</name>
    <dbReference type="NCBI Taxonomy" id="172901"/>
    <lineage>
        <taxon>Bacteria</taxon>
        <taxon>Pseudomonadati</taxon>
        <taxon>Lentisphaerota</taxon>
        <taxon>Lentisphaeria</taxon>
        <taxon>Victivallales</taxon>
        <taxon>Victivallaceae</taxon>
        <taxon>Victivallis</taxon>
    </lineage>
</organism>
<dbReference type="Proteomes" id="UP000245959">
    <property type="component" value="Unassembled WGS sequence"/>
</dbReference>
<dbReference type="EMBL" id="QEKH01000011">
    <property type="protein sequence ID" value="PVY42639.1"/>
    <property type="molecule type" value="Genomic_DNA"/>
</dbReference>
<accession>A0A2U1B1V3</accession>
<evidence type="ECO:0000313" key="1">
    <source>
        <dbReference type="EMBL" id="NMD87078.1"/>
    </source>
</evidence>
<dbReference type="InterPro" id="IPR027471">
    <property type="entry name" value="YbeD-like_sf"/>
</dbReference>
<evidence type="ECO:0000313" key="2">
    <source>
        <dbReference type="EMBL" id="PVY42639.1"/>
    </source>
</evidence>
<name>A0A2U1B1V3_9BACT</name>